<dbReference type="AlphaFoldDB" id="E4X7Z0"/>
<organism evidence="6">
    <name type="scientific">Oikopleura dioica</name>
    <name type="common">Tunicate</name>
    <dbReference type="NCBI Taxonomy" id="34765"/>
    <lineage>
        <taxon>Eukaryota</taxon>
        <taxon>Metazoa</taxon>
        <taxon>Chordata</taxon>
        <taxon>Tunicata</taxon>
        <taxon>Appendicularia</taxon>
        <taxon>Copelata</taxon>
        <taxon>Oikopleuridae</taxon>
        <taxon>Oikopleura</taxon>
    </lineage>
</organism>
<dbReference type="InParanoid" id="E4X7Z0"/>
<dbReference type="Pfam" id="PF00335">
    <property type="entry name" value="Tetraspanin"/>
    <property type="match status" value="1"/>
</dbReference>
<dbReference type="Proteomes" id="UP000001307">
    <property type="component" value="Unassembled WGS sequence"/>
</dbReference>
<name>E4X7Z0_OIKDI</name>
<proteinExistence type="predicted"/>
<accession>E4X7Z0</accession>
<feature type="transmembrane region" description="Helical" evidence="5">
    <location>
        <begin position="70"/>
        <end position="91"/>
    </location>
</feature>
<gene>
    <name evidence="6" type="ORF">GSOID_T00003681001</name>
</gene>
<dbReference type="GO" id="GO:0016020">
    <property type="term" value="C:membrane"/>
    <property type="evidence" value="ECO:0007669"/>
    <property type="project" value="UniProtKB-SubCell"/>
</dbReference>
<evidence type="ECO:0000313" key="7">
    <source>
        <dbReference type="Proteomes" id="UP000001307"/>
    </source>
</evidence>
<evidence type="ECO:0000256" key="3">
    <source>
        <dbReference type="ARBA" id="ARBA00022989"/>
    </source>
</evidence>
<dbReference type="SUPFAM" id="SSF48652">
    <property type="entry name" value="Tetraspanin"/>
    <property type="match status" value="1"/>
</dbReference>
<keyword evidence="7" id="KW-1185">Reference proteome</keyword>
<feature type="transmembrane region" description="Helical" evidence="5">
    <location>
        <begin position="39"/>
        <end position="63"/>
    </location>
</feature>
<evidence type="ECO:0000256" key="5">
    <source>
        <dbReference type="SAM" id="Phobius"/>
    </source>
</evidence>
<keyword evidence="4 5" id="KW-0472">Membrane</keyword>
<evidence type="ECO:0000313" key="6">
    <source>
        <dbReference type="EMBL" id="CBY18813.1"/>
    </source>
</evidence>
<evidence type="ECO:0000256" key="4">
    <source>
        <dbReference type="ARBA" id="ARBA00023136"/>
    </source>
</evidence>
<dbReference type="InterPro" id="IPR008952">
    <property type="entry name" value="Tetraspanin_EC2_sf"/>
</dbReference>
<keyword evidence="2 5" id="KW-0812">Transmembrane</keyword>
<evidence type="ECO:0000256" key="2">
    <source>
        <dbReference type="ARBA" id="ARBA00022692"/>
    </source>
</evidence>
<protein>
    <recommendedName>
        <fullName evidence="8">Tetraspanin</fullName>
    </recommendedName>
</protein>
<dbReference type="EMBL" id="FN653028">
    <property type="protein sequence ID" value="CBY18813.1"/>
    <property type="molecule type" value="Genomic_DNA"/>
</dbReference>
<evidence type="ECO:0000256" key="1">
    <source>
        <dbReference type="ARBA" id="ARBA00004141"/>
    </source>
</evidence>
<sequence>MTRLKKMTSSDLFQTGFYGNSDITFDTPTFFDAVDYNGIHSLCITIGSSLLLVGFISFTLIALRCLSGEYLIFLIIWTCMMIVAELMYFTFIQRTWVQVKPWLLSMYVGYSERTPLNYKADGLNNEAKFNMTTIARSKFVDRFHEEFQCCGWSSRFDIPNRYFWSAKHCQINFDRHGVRYLPT</sequence>
<dbReference type="InterPro" id="IPR018499">
    <property type="entry name" value="Tetraspanin/Peripherin"/>
</dbReference>
<evidence type="ECO:0008006" key="8">
    <source>
        <dbReference type="Google" id="ProtNLM"/>
    </source>
</evidence>
<keyword evidence="3 5" id="KW-1133">Transmembrane helix</keyword>
<comment type="subcellular location">
    <subcellularLocation>
        <location evidence="1">Membrane</location>
        <topology evidence="1">Multi-pass membrane protein</topology>
    </subcellularLocation>
</comment>
<reference evidence="6" key="1">
    <citation type="journal article" date="2010" name="Science">
        <title>Plasticity of animal genome architecture unmasked by rapid evolution of a pelagic tunicate.</title>
        <authorList>
            <person name="Denoeud F."/>
            <person name="Henriet S."/>
            <person name="Mungpakdee S."/>
            <person name="Aury J.M."/>
            <person name="Da Silva C."/>
            <person name="Brinkmann H."/>
            <person name="Mikhaleva J."/>
            <person name="Olsen L.C."/>
            <person name="Jubin C."/>
            <person name="Canestro C."/>
            <person name="Bouquet J.M."/>
            <person name="Danks G."/>
            <person name="Poulain J."/>
            <person name="Campsteijn C."/>
            <person name="Adamski M."/>
            <person name="Cross I."/>
            <person name="Yadetie F."/>
            <person name="Muffato M."/>
            <person name="Louis A."/>
            <person name="Butcher S."/>
            <person name="Tsagkogeorga G."/>
            <person name="Konrad A."/>
            <person name="Singh S."/>
            <person name="Jensen M.F."/>
            <person name="Cong E.H."/>
            <person name="Eikeseth-Otteraa H."/>
            <person name="Noel B."/>
            <person name="Anthouard V."/>
            <person name="Porcel B.M."/>
            <person name="Kachouri-Lafond R."/>
            <person name="Nishino A."/>
            <person name="Ugolini M."/>
            <person name="Chourrout P."/>
            <person name="Nishida H."/>
            <person name="Aasland R."/>
            <person name="Huzurbazar S."/>
            <person name="Westhof E."/>
            <person name="Delsuc F."/>
            <person name="Lehrach H."/>
            <person name="Reinhardt R."/>
            <person name="Weissenbach J."/>
            <person name="Roy S.W."/>
            <person name="Artiguenave F."/>
            <person name="Postlethwait J.H."/>
            <person name="Manak J.R."/>
            <person name="Thompson E.M."/>
            <person name="Jaillon O."/>
            <person name="Du Pasquier L."/>
            <person name="Boudinot P."/>
            <person name="Liberles D.A."/>
            <person name="Volff J.N."/>
            <person name="Philippe H."/>
            <person name="Lenhard B."/>
            <person name="Roest Crollius H."/>
            <person name="Wincker P."/>
            <person name="Chourrout D."/>
        </authorList>
    </citation>
    <scope>NUCLEOTIDE SEQUENCE [LARGE SCALE GENOMIC DNA]</scope>
</reference>